<accession>A0ABT9G0Y0</accession>
<sequence>MSCHLPPLLPKLAAPVPAHGGASCRRGHTLIEALLVLAVIGLLLGALRPGWQEHLARRRVEAASAQLQADLDLLRAAAIAQNEGLRLTFRSSAAGSCYLLHSGEADRCACDADGQGVLMPRCEHGARLLQARTWRPTELTLQANISSLRVDPRQGSVSPSGSIELRGPGLPALRHVVNLLGRVRLCSVTGGDPSLPRWRGVVSC</sequence>
<evidence type="ECO:0000256" key="1">
    <source>
        <dbReference type="ARBA" id="ARBA00004377"/>
    </source>
</evidence>
<evidence type="ECO:0000256" key="7">
    <source>
        <dbReference type="ARBA" id="ARBA00022989"/>
    </source>
</evidence>
<dbReference type="RefSeq" id="WP_305748624.1">
    <property type="nucleotide sequence ID" value="NZ_JAUZEE010000002.1"/>
</dbReference>
<evidence type="ECO:0000256" key="10">
    <source>
        <dbReference type="ARBA" id="ARBA00030775"/>
    </source>
</evidence>
<keyword evidence="4" id="KW-0488">Methylation</keyword>
<evidence type="ECO:0000256" key="11">
    <source>
        <dbReference type="SAM" id="Phobius"/>
    </source>
</evidence>
<dbReference type="InterPro" id="IPR045584">
    <property type="entry name" value="Pilin-like"/>
</dbReference>
<comment type="caution">
    <text evidence="13">The sequence shown here is derived from an EMBL/GenBank/DDBJ whole genome shotgun (WGS) entry which is preliminary data.</text>
</comment>
<comment type="similarity">
    <text evidence="9">Belongs to the GSP H family.</text>
</comment>
<dbReference type="SUPFAM" id="SSF54523">
    <property type="entry name" value="Pili subunits"/>
    <property type="match status" value="1"/>
</dbReference>
<reference evidence="13 14" key="1">
    <citation type="submission" date="2023-08" db="EMBL/GenBank/DDBJ databases">
        <authorList>
            <person name="Roldan D.M."/>
            <person name="Menes R.J."/>
        </authorList>
    </citation>
    <scope>NUCLEOTIDE SEQUENCE [LARGE SCALE GENOMIC DNA]</scope>
    <source>
        <strain evidence="13 14">CCM 2812</strain>
    </source>
</reference>
<organism evidence="13 14">
    <name type="scientific">Leptothrix discophora</name>
    <dbReference type="NCBI Taxonomy" id="89"/>
    <lineage>
        <taxon>Bacteria</taxon>
        <taxon>Pseudomonadati</taxon>
        <taxon>Pseudomonadota</taxon>
        <taxon>Betaproteobacteria</taxon>
        <taxon>Burkholderiales</taxon>
        <taxon>Sphaerotilaceae</taxon>
        <taxon>Leptothrix</taxon>
    </lineage>
</organism>
<comment type="subcellular location">
    <subcellularLocation>
        <location evidence="1">Cell inner membrane</location>
        <topology evidence="1">Single-pass membrane protein</topology>
    </subcellularLocation>
</comment>
<dbReference type="InterPro" id="IPR012902">
    <property type="entry name" value="N_methyl_site"/>
</dbReference>
<evidence type="ECO:0000256" key="4">
    <source>
        <dbReference type="ARBA" id="ARBA00022481"/>
    </source>
</evidence>
<name>A0ABT9G0Y0_LEPDI</name>
<gene>
    <name evidence="13" type="ORF">Q8X39_05465</name>
</gene>
<evidence type="ECO:0000256" key="3">
    <source>
        <dbReference type="ARBA" id="ARBA00022475"/>
    </source>
</evidence>
<feature type="domain" description="General secretion pathway GspH" evidence="12">
    <location>
        <begin position="64"/>
        <end position="181"/>
    </location>
</feature>
<keyword evidence="8 11" id="KW-0472">Membrane</keyword>
<evidence type="ECO:0000256" key="2">
    <source>
        <dbReference type="ARBA" id="ARBA00021549"/>
    </source>
</evidence>
<keyword evidence="14" id="KW-1185">Reference proteome</keyword>
<evidence type="ECO:0000256" key="5">
    <source>
        <dbReference type="ARBA" id="ARBA00022519"/>
    </source>
</evidence>
<evidence type="ECO:0000256" key="6">
    <source>
        <dbReference type="ARBA" id="ARBA00022692"/>
    </source>
</evidence>
<dbReference type="Gene3D" id="3.30.700.10">
    <property type="entry name" value="Glycoprotein, Type 4 Pilin"/>
    <property type="match status" value="1"/>
</dbReference>
<keyword evidence="6 11" id="KW-0812">Transmembrane</keyword>
<dbReference type="Proteomes" id="UP001235760">
    <property type="component" value="Unassembled WGS sequence"/>
</dbReference>
<evidence type="ECO:0000259" key="12">
    <source>
        <dbReference type="Pfam" id="PF12019"/>
    </source>
</evidence>
<evidence type="ECO:0000313" key="14">
    <source>
        <dbReference type="Proteomes" id="UP001235760"/>
    </source>
</evidence>
<evidence type="ECO:0000313" key="13">
    <source>
        <dbReference type="EMBL" id="MDP4300075.1"/>
    </source>
</evidence>
<protein>
    <recommendedName>
        <fullName evidence="2">Type II secretion system protein H</fullName>
    </recommendedName>
    <alternativeName>
        <fullName evidence="10">General secretion pathway protein H</fullName>
    </alternativeName>
</protein>
<evidence type="ECO:0000256" key="9">
    <source>
        <dbReference type="ARBA" id="ARBA00025772"/>
    </source>
</evidence>
<evidence type="ECO:0000256" key="8">
    <source>
        <dbReference type="ARBA" id="ARBA00023136"/>
    </source>
</evidence>
<proteinExistence type="inferred from homology"/>
<dbReference type="EMBL" id="JAUZEE010000002">
    <property type="protein sequence ID" value="MDP4300075.1"/>
    <property type="molecule type" value="Genomic_DNA"/>
</dbReference>
<keyword evidence="3" id="KW-1003">Cell membrane</keyword>
<dbReference type="Pfam" id="PF07963">
    <property type="entry name" value="N_methyl"/>
    <property type="match status" value="1"/>
</dbReference>
<keyword evidence="7 11" id="KW-1133">Transmembrane helix</keyword>
<feature type="transmembrane region" description="Helical" evidence="11">
    <location>
        <begin position="30"/>
        <end position="51"/>
    </location>
</feature>
<keyword evidence="5" id="KW-0997">Cell inner membrane</keyword>
<dbReference type="InterPro" id="IPR022346">
    <property type="entry name" value="T2SS_GspH"/>
</dbReference>
<dbReference type="Pfam" id="PF12019">
    <property type="entry name" value="GspH"/>
    <property type="match status" value="1"/>
</dbReference>